<dbReference type="Gene3D" id="3.90.480.20">
    <property type="match status" value="1"/>
</dbReference>
<dbReference type="Pfam" id="PF03460">
    <property type="entry name" value="NIR_SIR_ferr"/>
    <property type="match status" value="2"/>
</dbReference>
<organism evidence="9 10">
    <name type="scientific">Caballeronia telluris</name>
    <dbReference type="NCBI Taxonomy" id="326475"/>
    <lineage>
        <taxon>Bacteria</taxon>
        <taxon>Pseudomonadati</taxon>
        <taxon>Pseudomonadota</taxon>
        <taxon>Betaproteobacteria</taxon>
        <taxon>Burkholderiales</taxon>
        <taxon>Burkholderiaceae</taxon>
        <taxon>Caballeronia</taxon>
    </lineage>
</organism>
<dbReference type="GO" id="GO:0020037">
    <property type="term" value="F:heme binding"/>
    <property type="evidence" value="ECO:0007669"/>
    <property type="project" value="InterPro"/>
</dbReference>
<keyword evidence="2" id="KW-0349">Heme</keyword>
<evidence type="ECO:0000256" key="5">
    <source>
        <dbReference type="ARBA" id="ARBA00023004"/>
    </source>
</evidence>
<dbReference type="GO" id="GO:0051539">
    <property type="term" value="F:4 iron, 4 sulfur cluster binding"/>
    <property type="evidence" value="ECO:0007669"/>
    <property type="project" value="UniProtKB-KW"/>
</dbReference>
<dbReference type="InterPro" id="IPR036136">
    <property type="entry name" value="Nit/Sulf_reduc_fer-like_dom_sf"/>
</dbReference>
<dbReference type="Gene3D" id="3.30.413.10">
    <property type="entry name" value="Sulfite Reductase Hemoprotein, domain 1"/>
    <property type="match status" value="2"/>
</dbReference>
<feature type="domain" description="Nitrite/sulphite reductase 4Fe-4S" evidence="7">
    <location>
        <begin position="87"/>
        <end position="210"/>
    </location>
</feature>
<dbReference type="GO" id="GO:0016491">
    <property type="term" value="F:oxidoreductase activity"/>
    <property type="evidence" value="ECO:0007669"/>
    <property type="project" value="UniProtKB-KW"/>
</dbReference>
<name>A0A158F4N1_9BURK</name>
<dbReference type="AlphaFoldDB" id="A0A158F4N1"/>
<dbReference type="Gene3D" id="3.90.480.10">
    <property type="entry name" value="Sulfite Reductase Hemoprotein,Domain 2"/>
    <property type="match status" value="1"/>
</dbReference>
<dbReference type="SUPFAM" id="SSF56014">
    <property type="entry name" value="Nitrite and sulphite reductase 4Fe-4S domain-like"/>
    <property type="match status" value="2"/>
</dbReference>
<dbReference type="GO" id="GO:0046872">
    <property type="term" value="F:metal ion binding"/>
    <property type="evidence" value="ECO:0007669"/>
    <property type="project" value="UniProtKB-KW"/>
</dbReference>
<reference evidence="9" key="1">
    <citation type="submission" date="2016-01" db="EMBL/GenBank/DDBJ databases">
        <authorList>
            <person name="Peeters Charlotte."/>
        </authorList>
    </citation>
    <scope>NUCLEOTIDE SEQUENCE</scope>
    <source>
        <strain evidence="9">LMG 22936</strain>
    </source>
</reference>
<dbReference type="SUPFAM" id="SSF55124">
    <property type="entry name" value="Nitrite/Sulfite reductase N-terminal domain-like"/>
    <property type="match status" value="2"/>
</dbReference>
<dbReference type="RefSeq" id="WP_235020952.1">
    <property type="nucleotide sequence ID" value="NZ_FCNZ02000001.1"/>
</dbReference>
<keyword evidence="3" id="KW-0479">Metal-binding</keyword>
<accession>A0A158F4N1</accession>
<gene>
    <name evidence="9" type="ORF">AWB66_00579</name>
</gene>
<dbReference type="InterPro" id="IPR045854">
    <property type="entry name" value="NO2/SO3_Rdtase_4Fe4S_sf"/>
</dbReference>
<feature type="domain" description="Nitrite/Sulfite reductase ferredoxin-like" evidence="8">
    <location>
        <begin position="235"/>
        <end position="297"/>
    </location>
</feature>
<dbReference type="InterPro" id="IPR012798">
    <property type="entry name" value="Cbl_synth_CobG-like"/>
</dbReference>
<dbReference type="Proteomes" id="UP000054717">
    <property type="component" value="Unassembled WGS sequence"/>
</dbReference>
<dbReference type="InterPro" id="IPR051329">
    <property type="entry name" value="NIR_SIR_4Fe-4S"/>
</dbReference>
<sequence length="411" mass="43057">MPARDGGLCRIRLMGGELTSAAAHVVADAAARHGSGVIEATNRANLQLRGIRDDAHEALVAMLLDAGLGPATPGADDIRNLLLSPLACDETRSLAEQIVAEMQRDVRLHALSPKFALLLDGGERLAMLDHPHDIWLAAMDDGARFAFGLAGCPPVAPDDAPAIGSVERSQAVPLVLALLHAFLDLAAPEQARMRDLLDAVSVERVLASLDVPFMRDARAWRRAPADPALRLGAHAQAGHDAMHVGAQPPLGRLSVSSLHALAELAATRGSSVLRMTPWQGVLLPGVEAANAPFVLDTMHTLGFATSPDEPLARVIACAGSPGCARSPADTKADALRLAERLPPGTGEVHLSGCARSCAAARPIATTLVAVSPGRYDLFQHAAQSKTDTRCIARNITIEEAAAWLARSTADA</sequence>
<keyword evidence="6" id="KW-0411">Iron-sulfur</keyword>
<proteinExistence type="predicted"/>
<keyword evidence="10" id="KW-1185">Reference proteome</keyword>
<evidence type="ECO:0000256" key="3">
    <source>
        <dbReference type="ARBA" id="ARBA00022723"/>
    </source>
</evidence>
<keyword evidence="1" id="KW-0004">4Fe-4S</keyword>
<keyword evidence="4" id="KW-0560">Oxidoreductase</keyword>
<dbReference type="EMBL" id="FCNZ02000001">
    <property type="protein sequence ID" value="SAL14643.1"/>
    <property type="molecule type" value="Genomic_DNA"/>
</dbReference>
<dbReference type="STRING" id="326475.AWB66_00579"/>
<keyword evidence="5" id="KW-0408">Iron</keyword>
<dbReference type="PANTHER" id="PTHR32439">
    <property type="entry name" value="FERREDOXIN--NITRITE REDUCTASE, CHLOROPLASTIC"/>
    <property type="match status" value="1"/>
</dbReference>
<evidence type="ECO:0000256" key="6">
    <source>
        <dbReference type="ARBA" id="ARBA00023014"/>
    </source>
</evidence>
<evidence type="ECO:0000256" key="4">
    <source>
        <dbReference type="ARBA" id="ARBA00023002"/>
    </source>
</evidence>
<dbReference type="InterPro" id="IPR006067">
    <property type="entry name" value="NO2/SO3_Rdtase_4Fe4S_dom"/>
</dbReference>
<dbReference type="NCBIfam" id="TIGR02435">
    <property type="entry name" value="CobG"/>
    <property type="match status" value="1"/>
</dbReference>
<dbReference type="InterPro" id="IPR005117">
    <property type="entry name" value="NiRdtase/SiRdtase_haem-b_fer"/>
</dbReference>
<protein>
    <submittedName>
        <fullName evidence="9">Precorrin-3B synthase</fullName>
    </submittedName>
</protein>
<evidence type="ECO:0000259" key="7">
    <source>
        <dbReference type="Pfam" id="PF01077"/>
    </source>
</evidence>
<evidence type="ECO:0000256" key="2">
    <source>
        <dbReference type="ARBA" id="ARBA00022617"/>
    </source>
</evidence>
<feature type="domain" description="Nitrite/Sulfite reductase ferredoxin-like" evidence="8">
    <location>
        <begin position="3"/>
        <end position="64"/>
    </location>
</feature>
<evidence type="ECO:0000313" key="9">
    <source>
        <dbReference type="EMBL" id="SAL14643.1"/>
    </source>
</evidence>
<dbReference type="Pfam" id="PF01077">
    <property type="entry name" value="NIR_SIR"/>
    <property type="match status" value="1"/>
</dbReference>
<evidence type="ECO:0000259" key="8">
    <source>
        <dbReference type="Pfam" id="PF03460"/>
    </source>
</evidence>
<evidence type="ECO:0000313" key="10">
    <source>
        <dbReference type="Proteomes" id="UP000054717"/>
    </source>
</evidence>
<comment type="caution">
    <text evidence="9">The sequence shown here is derived from an EMBL/GenBank/DDBJ whole genome shotgun (WGS) entry which is preliminary data.</text>
</comment>
<dbReference type="PANTHER" id="PTHR32439:SF9">
    <property type="entry name" value="BLR3264 PROTEIN"/>
    <property type="match status" value="1"/>
</dbReference>
<evidence type="ECO:0000256" key="1">
    <source>
        <dbReference type="ARBA" id="ARBA00022485"/>
    </source>
</evidence>